<dbReference type="HOGENOM" id="CLU_021322_5_1_1"/>
<keyword evidence="7" id="KW-0809">Transit peptide</keyword>
<evidence type="ECO:0000259" key="11">
    <source>
        <dbReference type="SMART" id="SM00967"/>
    </source>
</evidence>
<dbReference type="NCBIfam" id="TIGR00186">
    <property type="entry name" value="rRNA_methyl_3"/>
    <property type="match status" value="1"/>
</dbReference>
<evidence type="ECO:0000256" key="6">
    <source>
        <dbReference type="ARBA" id="ARBA00022691"/>
    </source>
</evidence>
<dbReference type="CDD" id="cd18105">
    <property type="entry name" value="SpoU-like_MRM1"/>
    <property type="match status" value="1"/>
</dbReference>
<comment type="similarity">
    <text evidence="2">Belongs to the class IV-like SAM-binding methyltransferase superfamily. RNA methyltransferase TrmH family.</text>
</comment>
<dbReference type="Proteomes" id="UP000005666">
    <property type="component" value="Chromosome 2"/>
</dbReference>
<keyword evidence="6" id="KW-0949">S-adenosyl-L-methionine</keyword>
<organism evidence="12 13">
    <name type="scientific">Tetrapisispora phaffii (strain ATCC 24235 / CBS 4417 / NBRC 1672 / NRRL Y-8282 / UCD 70-5)</name>
    <name type="common">Yeast</name>
    <name type="synonym">Fabospora phaffii</name>
    <dbReference type="NCBI Taxonomy" id="1071381"/>
    <lineage>
        <taxon>Eukaryota</taxon>
        <taxon>Fungi</taxon>
        <taxon>Dikarya</taxon>
        <taxon>Ascomycota</taxon>
        <taxon>Saccharomycotina</taxon>
        <taxon>Saccharomycetes</taxon>
        <taxon>Saccharomycetales</taxon>
        <taxon>Saccharomycetaceae</taxon>
        <taxon>Tetrapisispora</taxon>
    </lineage>
</organism>
<dbReference type="EMBL" id="HE612857">
    <property type="protein sequence ID" value="CCE61959.1"/>
    <property type="molecule type" value="Genomic_DNA"/>
</dbReference>
<dbReference type="InterPro" id="IPR001537">
    <property type="entry name" value="SpoU_MeTrfase"/>
</dbReference>
<dbReference type="Pfam" id="PF08032">
    <property type="entry name" value="SpoU_sub_bind"/>
    <property type="match status" value="1"/>
</dbReference>
<dbReference type="SMART" id="SM00967">
    <property type="entry name" value="SpoU_sub_bind"/>
    <property type="match status" value="1"/>
</dbReference>
<keyword evidence="8" id="KW-0496">Mitochondrion</keyword>
<sequence length="414" mass="47703">MNFARNSSNGKQLLYIFKRGLAARPAFKPSNVKNETKATFDNNILIKERNRKKRWEIENVSKDDFFKKYAHIHARQKRESPRHSKAKYETTSPPNRNSYKKKLRSDLFVNPLVEYIYGRNTIVAALNNPKREYFTSLYYYGSAFEELPTDIRDKCEELNVKRIAVDKHRLNILTNNGVHNNLVLETKRLQPPEVTYLGECDEERSEAQLVCNEEPVFTNDDEETTRSFDVQTMKYLKDEKRNKKFPLGLYLDEISDPHNIGSIIRSAYFLGVDFILMSRKNCSALTPAVNKTSSGAIELMPIYYVDKPMNFFEESRKNGWSFVSSYLTDMKGSTKKHIQKEQILELEDLGGICNEMPVILVVGSESKGIRTNLIMRSDFFVQIPFGRSTDDSNQTIDSLNVGVAAALLINNIIR</sequence>
<evidence type="ECO:0000313" key="13">
    <source>
        <dbReference type="Proteomes" id="UP000005666"/>
    </source>
</evidence>
<dbReference type="KEGG" id="tpf:TPHA_0B02870"/>
<dbReference type="GO" id="GO:0005739">
    <property type="term" value="C:mitochondrion"/>
    <property type="evidence" value="ECO:0007669"/>
    <property type="project" value="UniProtKB-SubCell"/>
</dbReference>
<evidence type="ECO:0000256" key="1">
    <source>
        <dbReference type="ARBA" id="ARBA00004173"/>
    </source>
</evidence>
<dbReference type="Pfam" id="PF00588">
    <property type="entry name" value="SpoU_methylase"/>
    <property type="match status" value="1"/>
</dbReference>
<dbReference type="PANTHER" id="PTHR46103:SF1">
    <property type="entry name" value="RRNA METHYLTRANSFERASE 1, MITOCHONDRIAL"/>
    <property type="match status" value="1"/>
</dbReference>
<protein>
    <recommendedName>
        <fullName evidence="9">rRNA methyltransferase 1, mitochondrial</fullName>
    </recommendedName>
</protein>
<dbReference type="InterPro" id="IPR029028">
    <property type="entry name" value="Alpha/beta_knot_MTases"/>
</dbReference>
<dbReference type="FunFam" id="3.40.1280.10:FF:000036">
    <property type="entry name" value="MRM1p Ribose methyltransferase"/>
    <property type="match status" value="1"/>
</dbReference>
<keyword evidence="5" id="KW-0808">Transferase</keyword>
<dbReference type="OMA" id="RKYAHVH"/>
<dbReference type="STRING" id="1071381.G8BPM8"/>
<feature type="region of interest" description="Disordered" evidence="10">
    <location>
        <begin position="74"/>
        <end position="99"/>
    </location>
</feature>
<dbReference type="OrthoDB" id="270651at2759"/>
<dbReference type="RefSeq" id="XP_003684393.1">
    <property type="nucleotide sequence ID" value="XM_003684345.1"/>
</dbReference>
<evidence type="ECO:0000256" key="10">
    <source>
        <dbReference type="SAM" id="MobiDB-lite"/>
    </source>
</evidence>
<dbReference type="InterPro" id="IPR029026">
    <property type="entry name" value="tRNA_m1G_MTases_N"/>
</dbReference>
<dbReference type="AlphaFoldDB" id="G8BPM8"/>
<proteinExistence type="inferred from homology"/>
<name>G8BPM8_TETPH</name>
<dbReference type="InterPro" id="IPR004441">
    <property type="entry name" value="rRNA_MeTrfase_TrmH"/>
</dbReference>
<evidence type="ECO:0000313" key="12">
    <source>
        <dbReference type="EMBL" id="CCE61959.1"/>
    </source>
</evidence>
<evidence type="ECO:0000256" key="3">
    <source>
        <dbReference type="ARBA" id="ARBA00022552"/>
    </source>
</evidence>
<dbReference type="InterPro" id="IPR029064">
    <property type="entry name" value="Ribosomal_eL30-like_sf"/>
</dbReference>
<keyword evidence="4" id="KW-0489">Methyltransferase</keyword>
<keyword evidence="13" id="KW-1185">Reference proteome</keyword>
<feature type="compositionally biased region" description="Basic and acidic residues" evidence="10">
    <location>
        <begin position="77"/>
        <end position="88"/>
    </location>
</feature>
<dbReference type="Gene3D" id="3.40.1280.10">
    <property type="match status" value="1"/>
</dbReference>
<gene>
    <name evidence="12" type="primary">TPHA0B02870</name>
    <name evidence="12" type="ordered locus">TPHA_0B02870</name>
</gene>
<dbReference type="GeneID" id="11535182"/>
<accession>G8BPM8</accession>
<dbReference type="Gene3D" id="3.30.1330.30">
    <property type="match status" value="1"/>
</dbReference>
<dbReference type="InterPro" id="IPR047261">
    <property type="entry name" value="MRM1_MeTrfase_dom"/>
</dbReference>
<dbReference type="SUPFAM" id="SSF55315">
    <property type="entry name" value="L30e-like"/>
    <property type="match status" value="1"/>
</dbReference>
<feature type="domain" description="RNA 2-O ribose methyltransferase substrate binding" evidence="11">
    <location>
        <begin position="115"/>
        <end position="192"/>
    </location>
</feature>
<evidence type="ECO:0000256" key="9">
    <source>
        <dbReference type="ARBA" id="ARBA00034881"/>
    </source>
</evidence>
<evidence type="ECO:0000256" key="4">
    <source>
        <dbReference type="ARBA" id="ARBA00022603"/>
    </source>
</evidence>
<dbReference type="InterPro" id="IPR013123">
    <property type="entry name" value="SpoU_subst-bd"/>
</dbReference>
<dbReference type="SUPFAM" id="SSF75217">
    <property type="entry name" value="alpha/beta knot"/>
    <property type="match status" value="1"/>
</dbReference>
<reference evidence="12 13" key="1">
    <citation type="journal article" date="2011" name="Proc. Natl. Acad. Sci. U.S.A.">
        <title>Evolutionary erosion of yeast sex chromosomes by mating-type switching accidents.</title>
        <authorList>
            <person name="Gordon J.L."/>
            <person name="Armisen D."/>
            <person name="Proux-Wera E."/>
            <person name="Oheigeartaigh S.S."/>
            <person name="Byrne K.P."/>
            <person name="Wolfe K.H."/>
        </authorList>
    </citation>
    <scope>NUCLEOTIDE SEQUENCE [LARGE SCALE GENOMIC DNA]</scope>
    <source>
        <strain evidence="13">ATCC 24235 / CBS 4417 / NBRC 1672 / NRRL Y-8282 / UCD 70-5</strain>
    </source>
</reference>
<evidence type="ECO:0000256" key="2">
    <source>
        <dbReference type="ARBA" id="ARBA00007228"/>
    </source>
</evidence>
<comment type="subcellular location">
    <subcellularLocation>
        <location evidence="1">Mitochondrion</location>
    </subcellularLocation>
</comment>
<dbReference type="GO" id="GO:0008989">
    <property type="term" value="F:rRNA (guanine-N1-)-methyltransferase activity"/>
    <property type="evidence" value="ECO:0007669"/>
    <property type="project" value="EnsemblFungi"/>
</dbReference>
<evidence type="ECO:0000256" key="5">
    <source>
        <dbReference type="ARBA" id="ARBA00022679"/>
    </source>
</evidence>
<dbReference type="GO" id="GO:0003723">
    <property type="term" value="F:RNA binding"/>
    <property type="evidence" value="ECO:0007669"/>
    <property type="project" value="InterPro"/>
</dbReference>
<keyword evidence="3" id="KW-0698">rRNA processing</keyword>
<evidence type="ECO:0000256" key="7">
    <source>
        <dbReference type="ARBA" id="ARBA00022946"/>
    </source>
</evidence>
<dbReference type="InterPro" id="IPR047182">
    <property type="entry name" value="MRM1"/>
</dbReference>
<dbReference type="eggNOG" id="KOG0838">
    <property type="taxonomic scope" value="Eukaryota"/>
</dbReference>
<evidence type="ECO:0000256" key="8">
    <source>
        <dbReference type="ARBA" id="ARBA00023128"/>
    </source>
</evidence>
<dbReference type="PANTHER" id="PTHR46103">
    <property type="entry name" value="RRNA METHYLTRANSFERASE 1, MITOCHONDRIAL"/>
    <property type="match status" value="1"/>
</dbReference>